<feature type="compositionally biased region" description="Low complexity" evidence="1">
    <location>
        <begin position="20"/>
        <end position="37"/>
    </location>
</feature>
<feature type="region of interest" description="Disordered" evidence="1">
    <location>
        <begin position="1"/>
        <end position="38"/>
    </location>
</feature>
<evidence type="ECO:0008006" key="4">
    <source>
        <dbReference type="Google" id="ProtNLM"/>
    </source>
</evidence>
<feature type="region of interest" description="Disordered" evidence="1">
    <location>
        <begin position="123"/>
        <end position="195"/>
    </location>
</feature>
<accession>A0ABU6TIC0</accession>
<evidence type="ECO:0000313" key="2">
    <source>
        <dbReference type="EMBL" id="MED6148240.1"/>
    </source>
</evidence>
<feature type="compositionally biased region" description="Polar residues" evidence="1">
    <location>
        <begin position="185"/>
        <end position="195"/>
    </location>
</feature>
<proteinExistence type="predicted"/>
<reference evidence="2 3" key="1">
    <citation type="journal article" date="2023" name="Plants (Basel)">
        <title>Bridging the Gap: Combining Genomics and Transcriptomics Approaches to Understand Stylosanthes scabra, an Orphan Legume from the Brazilian Caatinga.</title>
        <authorList>
            <person name="Ferreira-Neto J.R.C."/>
            <person name="da Silva M.D."/>
            <person name="Binneck E."/>
            <person name="de Melo N.F."/>
            <person name="da Silva R.H."/>
            <person name="de Melo A.L.T.M."/>
            <person name="Pandolfi V."/>
            <person name="Bustamante F.O."/>
            <person name="Brasileiro-Vidal A.C."/>
            <person name="Benko-Iseppon A.M."/>
        </authorList>
    </citation>
    <scope>NUCLEOTIDE SEQUENCE [LARGE SCALE GENOMIC DNA]</scope>
    <source>
        <tissue evidence="2">Leaves</tissue>
    </source>
</reference>
<dbReference type="PANTHER" id="PTHR45023:SF4">
    <property type="entry name" value="GLYCINE-RICH PROTEIN-RELATED"/>
    <property type="match status" value="1"/>
</dbReference>
<keyword evidence="3" id="KW-1185">Reference proteome</keyword>
<name>A0ABU6TIC0_9FABA</name>
<protein>
    <recommendedName>
        <fullName evidence="4">No apical meristem-associated C-terminal domain-containing protein</fullName>
    </recommendedName>
</protein>
<organism evidence="2 3">
    <name type="scientific">Stylosanthes scabra</name>
    <dbReference type="NCBI Taxonomy" id="79078"/>
    <lineage>
        <taxon>Eukaryota</taxon>
        <taxon>Viridiplantae</taxon>
        <taxon>Streptophyta</taxon>
        <taxon>Embryophyta</taxon>
        <taxon>Tracheophyta</taxon>
        <taxon>Spermatophyta</taxon>
        <taxon>Magnoliopsida</taxon>
        <taxon>eudicotyledons</taxon>
        <taxon>Gunneridae</taxon>
        <taxon>Pentapetalae</taxon>
        <taxon>rosids</taxon>
        <taxon>fabids</taxon>
        <taxon>Fabales</taxon>
        <taxon>Fabaceae</taxon>
        <taxon>Papilionoideae</taxon>
        <taxon>50 kb inversion clade</taxon>
        <taxon>dalbergioids sensu lato</taxon>
        <taxon>Dalbergieae</taxon>
        <taxon>Pterocarpus clade</taxon>
        <taxon>Stylosanthes</taxon>
    </lineage>
</organism>
<sequence>MFPTQFSAPRPDSAGGGGSSNPSPQTSIHSSSNSEFSNTRELDAIDLNNDEMDNLPAWLNVSTDPIVGTNQKDDTFWNRIHNYCEEYNLLMKRGVVATKKRWYKINKARFTFERHRNMLRLEPKWSSQIPTQSGGSKRTKITSTGAYSSSSNPETPLAEDAGIDSPVCPQGSKKSKRRGKGKAQMSKNLSETKSSVVKKLSLIEDFKIAMEKEFLDERENRENVIAIKENELQIQQ</sequence>
<dbReference type="PANTHER" id="PTHR45023">
    <property type="match status" value="1"/>
</dbReference>
<gene>
    <name evidence="2" type="ORF">PIB30_051226</name>
</gene>
<comment type="caution">
    <text evidence="2">The sequence shown here is derived from an EMBL/GenBank/DDBJ whole genome shotgun (WGS) entry which is preliminary data.</text>
</comment>
<evidence type="ECO:0000256" key="1">
    <source>
        <dbReference type="SAM" id="MobiDB-lite"/>
    </source>
</evidence>
<feature type="compositionally biased region" description="Polar residues" evidence="1">
    <location>
        <begin position="125"/>
        <end position="154"/>
    </location>
</feature>
<evidence type="ECO:0000313" key="3">
    <source>
        <dbReference type="Proteomes" id="UP001341840"/>
    </source>
</evidence>
<dbReference type="Proteomes" id="UP001341840">
    <property type="component" value="Unassembled WGS sequence"/>
</dbReference>
<dbReference type="EMBL" id="JASCZI010090981">
    <property type="protein sequence ID" value="MED6148240.1"/>
    <property type="molecule type" value="Genomic_DNA"/>
</dbReference>